<organism evidence="2">
    <name type="scientific">Salmonella enterica subsp. enterica serovar Mapo</name>
    <dbReference type="NCBI Taxonomy" id="2564752"/>
    <lineage>
        <taxon>Bacteria</taxon>
        <taxon>Pseudomonadati</taxon>
        <taxon>Pseudomonadota</taxon>
        <taxon>Gammaproteobacteria</taxon>
        <taxon>Enterobacterales</taxon>
        <taxon>Enterobacteriaceae</taxon>
        <taxon>Salmonella</taxon>
    </lineage>
</organism>
<sequence length="126" mass="15287">MVGWIDYGWLQLIFLIAVIFYVSRIVSRAQGERDADLQAKIDGIWKRMGEIEERLIRHSDWNRAICQKEAYDRGRNYWESKKTEEVERMKPLNGESELDAIFRRWDLIRQRSFEIYPKKEVEDFLE</sequence>
<proteinExistence type="predicted"/>
<gene>
    <name evidence="2" type="ORF">E0940_11000</name>
</gene>
<evidence type="ECO:0000256" key="1">
    <source>
        <dbReference type="SAM" id="Phobius"/>
    </source>
</evidence>
<name>A0A5H7IGA3_SALET</name>
<comment type="caution">
    <text evidence="2">The sequence shown here is derived from an EMBL/GenBank/DDBJ whole genome shotgun (WGS) entry which is preliminary data.</text>
</comment>
<keyword evidence="1" id="KW-0812">Transmembrane</keyword>
<feature type="transmembrane region" description="Helical" evidence="1">
    <location>
        <begin position="6"/>
        <end position="23"/>
    </location>
</feature>
<evidence type="ECO:0000313" key="2">
    <source>
        <dbReference type="EMBL" id="ECD4527324.1"/>
    </source>
</evidence>
<accession>A0A5H7IGA3</accession>
<reference evidence="2" key="1">
    <citation type="submission" date="2019-03" db="EMBL/GenBank/DDBJ databases">
        <authorList>
            <person name="Ashton P.M."/>
            <person name="Dallman T."/>
            <person name="Nair S."/>
            <person name="De Pinna E."/>
            <person name="Peters T."/>
            <person name="Grant K."/>
        </authorList>
    </citation>
    <scope>NUCLEOTIDE SEQUENCE</scope>
    <source>
        <strain evidence="2">266927</strain>
    </source>
</reference>
<protein>
    <submittedName>
        <fullName evidence="2">Uncharacterized protein</fullName>
    </submittedName>
</protein>
<dbReference type="EMBL" id="AAIETE010000007">
    <property type="protein sequence ID" value="ECD4527324.1"/>
    <property type="molecule type" value="Genomic_DNA"/>
</dbReference>
<keyword evidence="1" id="KW-1133">Transmembrane helix</keyword>
<dbReference type="AlphaFoldDB" id="A0A5H7IGA3"/>
<keyword evidence="1" id="KW-0472">Membrane</keyword>